<proteinExistence type="predicted"/>
<dbReference type="EMBL" id="JALBCA010000004">
    <property type="protein sequence ID" value="KAI2392875.1"/>
    <property type="molecule type" value="Genomic_DNA"/>
</dbReference>
<protein>
    <submittedName>
        <fullName evidence="1">Vacuolar protein sorting-associated protein ist1</fullName>
    </submittedName>
</protein>
<organism evidence="1">
    <name type="scientific">Ophidiomyces ophidiicola</name>
    <dbReference type="NCBI Taxonomy" id="1387563"/>
    <lineage>
        <taxon>Eukaryota</taxon>
        <taxon>Fungi</taxon>
        <taxon>Dikarya</taxon>
        <taxon>Ascomycota</taxon>
        <taxon>Pezizomycotina</taxon>
        <taxon>Eurotiomycetes</taxon>
        <taxon>Eurotiomycetidae</taxon>
        <taxon>Onygenales</taxon>
        <taxon>Onygenaceae</taxon>
        <taxon>Ophidiomyces</taxon>
    </lineage>
</organism>
<evidence type="ECO:0000313" key="1">
    <source>
        <dbReference type="EMBL" id="KAI2392875.1"/>
    </source>
</evidence>
<name>A0ACB8V4M3_9EURO</name>
<reference evidence="1" key="1">
    <citation type="journal article" date="2022" name="bioRxiv">
        <title>Population genetic analysis of Ophidiomyces ophidiicola, the causative agent of snake fungal disease, indicates recent introductions to the USA.</title>
        <authorList>
            <person name="Ladner J.T."/>
            <person name="Palmer J.M."/>
            <person name="Ettinger C.L."/>
            <person name="Stajich J.E."/>
            <person name="Farrell T.M."/>
            <person name="Glorioso B.M."/>
            <person name="Lawson B."/>
            <person name="Price S.J."/>
            <person name="Stengle A.G."/>
            <person name="Grear D.A."/>
            <person name="Lorch J.M."/>
        </authorList>
    </citation>
    <scope>NUCLEOTIDE SEQUENCE</scope>
    <source>
        <strain evidence="1">NWHC 24266-5</strain>
    </source>
</reference>
<gene>
    <name evidence="1" type="primary">IST1</name>
    <name evidence="1" type="ORF">LOY88_000340</name>
</gene>
<comment type="caution">
    <text evidence="1">The sequence shown here is derived from an EMBL/GenBank/DDBJ whole genome shotgun (WGS) entry which is preliminary data.</text>
</comment>
<sequence>MPPSKQTAELTFGLQALIYRIRQLIKERRGYSKTKARELAKLLRESRDDFARVKTEDIIANDDLIAALEIIELHCEQLLVRANMLDHLAFGQKRKSRTMRRGKSDSSAANKDGSASGLWRILGFGKDARKQRPGEDDAASIGGRPASNAGRSSERLEVVRSSDSAPGGTVTPPDAGQPDCYIEPELDRAAAVIFYSYPRLPRDIQGLPELRAKLVQRWGTEFATRAQEENNPPVELPQELVDALRVQKAPAGLVEKYLKEIARSHGISWQQDSEDGDDEHSPSEDNKNNDKSNNSSGNISKTKKRHESSADGSTPLRHTQSEVAPATTPSETSKDGEASPKVISQSYPPAAPTGESLERSKTGIPQVDELARRFAALKR</sequence>
<accession>A0ACB8V4M3</accession>